<evidence type="ECO:0000313" key="2">
    <source>
        <dbReference type="EMBL" id="SFH38356.1"/>
    </source>
</evidence>
<proteinExistence type="predicted"/>
<evidence type="ECO:0000313" key="3">
    <source>
        <dbReference type="Proteomes" id="UP000199681"/>
    </source>
</evidence>
<keyword evidence="1" id="KW-0472">Membrane</keyword>
<name>A0ABY1EBQ7_9MICO</name>
<protein>
    <submittedName>
        <fullName evidence="2">Uncharacterized protein</fullName>
    </submittedName>
</protein>
<keyword evidence="1" id="KW-1133">Transmembrane helix</keyword>
<comment type="caution">
    <text evidence="2">The sequence shown here is derived from an EMBL/GenBank/DDBJ whole genome shotgun (WGS) entry which is preliminary data.</text>
</comment>
<reference evidence="2 3" key="1">
    <citation type="submission" date="2016-10" db="EMBL/GenBank/DDBJ databases">
        <authorList>
            <person name="Varghese N."/>
            <person name="Submissions S."/>
        </authorList>
    </citation>
    <scope>NUCLEOTIDE SEQUENCE [LARGE SCALE GENOMIC DNA]</scope>
    <source>
        <strain evidence="2 3">GMCC 1.11211</strain>
    </source>
</reference>
<keyword evidence="1" id="KW-0812">Transmembrane</keyword>
<dbReference type="Proteomes" id="UP000199681">
    <property type="component" value="Unassembled WGS sequence"/>
</dbReference>
<gene>
    <name evidence="2" type="ORF">SAMN05216274_104118</name>
</gene>
<sequence>MAKVTNLDVNVRTAHTRRIVRTCLTFTTAAVLGIFVGLPLVAKVLEGVIAGL</sequence>
<organism evidence="2 3">
    <name type="scientific">Cryobacterium levicorallinum</name>
    <dbReference type="NCBI Taxonomy" id="995038"/>
    <lineage>
        <taxon>Bacteria</taxon>
        <taxon>Bacillati</taxon>
        <taxon>Actinomycetota</taxon>
        <taxon>Actinomycetes</taxon>
        <taxon>Micrococcales</taxon>
        <taxon>Microbacteriaceae</taxon>
        <taxon>Cryobacterium</taxon>
    </lineage>
</organism>
<feature type="transmembrane region" description="Helical" evidence="1">
    <location>
        <begin position="22"/>
        <end position="42"/>
    </location>
</feature>
<accession>A0ABY1EBQ7</accession>
<evidence type="ECO:0000256" key="1">
    <source>
        <dbReference type="SAM" id="Phobius"/>
    </source>
</evidence>
<dbReference type="EMBL" id="FOPW01000004">
    <property type="protein sequence ID" value="SFH38356.1"/>
    <property type="molecule type" value="Genomic_DNA"/>
</dbReference>
<keyword evidence="3" id="KW-1185">Reference proteome</keyword>